<gene>
    <name evidence="1" type="ORF">DRF67_18030</name>
</gene>
<evidence type="ECO:0000313" key="2">
    <source>
        <dbReference type="Proteomes" id="UP000256257"/>
    </source>
</evidence>
<reference evidence="1 2" key="1">
    <citation type="submission" date="2018-06" db="EMBL/GenBank/DDBJ databases">
        <title>Novel Chryseobacterium species.</title>
        <authorList>
            <person name="Newman J."/>
            <person name="Hugo C."/>
            <person name="Oosthuizen L."/>
            <person name="Charimba G."/>
        </authorList>
    </citation>
    <scope>NUCLEOTIDE SEQUENCE [LARGE SCALE GENOMIC DNA]</scope>
    <source>
        <strain evidence="1 2">7_F195</strain>
    </source>
</reference>
<name>A0A3D9ATG8_9FLAO</name>
<evidence type="ECO:0000313" key="1">
    <source>
        <dbReference type="EMBL" id="REC44227.1"/>
    </source>
</evidence>
<protein>
    <submittedName>
        <fullName evidence="1">Uncharacterized protein</fullName>
    </submittedName>
</protein>
<accession>A0A3D9ATG8</accession>
<proteinExistence type="predicted"/>
<dbReference type="AlphaFoldDB" id="A0A3D9ATG8"/>
<comment type="caution">
    <text evidence="1">The sequence shown here is derived from an EMBL/GenBank/DDBJ whole genome shotgun (WGS) entry which is preliminary data.</text>
</comment>
<keyword evidence="2" id="KW-1185">Reference proteome</keyword>
<organism evidence="1 2">
    <name type="scientific">Chryseobacterium pennipullorum</name>
    <dbReference type="NCBI Taxonomy" id="2258963"/>
    <lineage>
        <taxon>Bacteria</taxon>
        <taxon>Pseudomonadati</taxon>
        <taxon>Bacteroidota</taxon>
        <taxon>Flavobacteriia</taxon>
        <taxon>Flavobacteriales</taxon>
        <taxon>Weeksellaceae</taxon>
        <taxon>Chryseobacterium group</taxon>
        <taxon>Chryseobacterium</taxon>
    </lineage>
</organism>
<sequence length="85" mass="10064">MNTYTNNKKLTAMNISYYDFQNLPDDIRYDMVINQGRFVEEKIIDNLKYSLYEVSFFSVEVIYNISSNKITGMNVFENRSAYFNG</sequence>
<dbReference type="EMBL" id="QNVV01000020">
    <property type="protein sequence ID" value="REC44227.1"/>
    <property type="molecule type" value="Genomic_DNA"/>
</dbReference>
<dbReference type="Proteomes" id="UP000256257">
    <property type="component" value="Unassembled WGS sequence"/>
</dbReference>